<sequence>MEISGIITALIVGVVIGVLGRLVLPGRQRIGVLLTIAVGVLAALVGTAVAAAVGVADTDGIDWIELAIQVGLAAAGVAAVERLKGRR</sequence>
<dbReference type="AlphaFoldDB" id="A0A927ICU0"/>
<evidence type="ECO:0000256" key="6">
    <source>
        <dbReference type="ARBA" id="ARBA00023136"/>
    </source>
</evidence>
<evidence type="ECO:0000256" key="7">
    <source>
        <dbReference type="SAM" id="Phobius"/>
    </source>
</evidence>
<keyword evidence="4 7" id="KW-0812">Transmembrane</keyword>
<dbReference type="PANTHER" id="PTHR33884">
    <property type="entry name" value="UPF0410 PROTEIN YMGE"/>
    <property type="match status" value="1"/>
</dbReference>
<dbReference type="PANTHER" id="PTHR33884:SF3">
    <property type="entry name" value="UPF0410 PROTEIN YMGE"/>
    <property type="match status" value="1"/>
</dbReference>
<evidence type="ECO:0000256" key="5">
    <source>
        <dbReference type="ARBA" id="ARBA00022989"/>
    </source>
</evidence>
<keyword evidence="9" id="KW-1185">Reference proteome</keyword>
<name>A0A927ICU0_9ACTN</name>
<evidence type="ECO:0000313" key="8">
    <source>
        <dbReference type="EMBL" id="MBD3931979.1"/>
    </source>
</evidence>
<accession>A0A927ICU0</accession>
<feature type="transmembrane region" description="Helical" evidence="7">
    <location>
        <begin position="31"/>
        <end position="55"/>
    </location>
</feature>
<feature type="transmembrane region" description="Helical" evidence="7">
    <location>
        <begin position="61"/>
        <end position="80"/>
    </location>
</feature>
<organism evidence="8 9">
    <name type="scientific">Streptomyces chumphonensis</name>
    <dbReference type="NCBI Taxonomy" id="1214925"/>
    <lineage>
        <taxon>Bacteria</taxon>
        <taxon>Bacillati</taxon>
        <taxon>Actinomycetota</taxon>
        <taxon>Actinomycetes</taxon>
        <taxon>Kitasatosporales</taxon>
        <taxon>Streptomycetaceae</taxon>
        <taxon>Streptomyces</taxon>
    </lineage>
</organism>
<gene>
    <name evidence="8" type="ORF">IF129_10465</name>
</gene>
<evidence type="ECO:0000256" key="2">
    <source>
        <dbReference type="ARBA" id="ARBA00011006"/>
    </source>
</evidence>
<protein>
    <submittedName>
        <fullName evidence="8">GlsB/YeaQ/YmgE family stress response membrane protein</fullName>
    </submittedName>
</protein>
<dbReference type="InterPro" id="IPR007341">
    <property type="entry name" value="Transgly_assoc"/>
</dbReference>
<dbReference type="Proteomes" id="UP000632289">
    <property type="component" value="Unassembled WGS sequence"/>
</dbReference>
<dbReference type="EMBL" id="JACXYU010000004">
    <property type="protein sequence ID" value="MBD3931979.1"/>
    <property type="molecule type" value="Genomic_DNA"/>
</dbReference>
<evidence type="ECO:0000256" key="1">
    <source>
        <dbReference type="ARBA" id="ARBA00004651"/>
    </source>
</evidence>
<evidence type="ECO:0000313" key="9">
    <source>
        <dbReference type="Proteomes" id="UP000632289"/>
    </source>
</evidence>
<keyword evidence="6 7" id="KW-0472">Membrane</keyword>
<feature type="transmembrane region" description="Helical" evidence="7">
    <location>
        <begin position="6"/>
        <end position="24"/>
    </location>
</feature>
<keyword evidence="3" id="KW-1003">Cell membrane</keyword>
<comment type="similarity">
    <text evidence="2">Belongs to the UPF0410 family.</text>
</comment>
<comment type="caution">
    <text evidence="8">The sequence shown here is derived from an EMBL/GenBank/DDBJ whole genome shotgun (WGS) entry which is preliminary data.</text>
</comment>
<keyword evidence="5 7" id="KW-1133">Transmembrane helix</keyword>
<evidence type="ECO:0000256" key="4">
    <source>
        <dbReference type="ARBA" id="ARBA00022692"/>
    </source>
</evidence>
<evidence type="ECO:0000256" key="3">
    <source>
        <dbReference type="ARBA" id="ARBA00022475"/>
    </source>
</evidence>
<comment type="subcellular location">
    <subcellularLocation>
        <location evidence="1">Cell membrane</location>
        <topology evidence="1">Multi-pass membrane protein</topology>
    </subcellularLocation>
</comment>
<proteinExistence type="inferred from homology"/>
<dbReference type="RefSeq" id="WP_191209287.1">
    <property type="nucleotide sequence ID" value="NZ_BAABKL010000036.1"/>
</dbReference>
<dbReference type="GO" id="GO:0005886">
    <property type="term" value="C:plasma membrane"/>
    <property type="evidence" value="ECO:0007669"/>
    <property type="project" value="UniProtKB-SubCell"/>
</dbReference>
<reference evidence="8" key="1">
    <citation type="submission" date="2020-09" db="EMBL/GenBank/DDBJ databases">
        <title>Secondary metabolite and genome analysis of marine Streptomyces chumphonensis KK1-2T.</title>
        <authorList>
            <person name="Phongsopitanun W."/>
            <person name="Kanchanasin P."/>
            <person name="Pittayakhajonwut P."/>
            <person name="Suwanborirux K."/>
            <person name="Tanasupawat S."/>
        </authorList>
    </citation>
    <scope>NUCLEOTIDE SEQUENCE</scope>
    <source>
        <strain evidence="8">KK1-2</strain>
    </source>
</reference>